<evidence type="ECO:0000259" key="3">
    <source>
        <dbReference type="Pfam" id="PF13568"/>
    </source>
</evidence>
<proteinExistence type="predicted"/>
<evidence type="ECO:0000313" key="5">
    <source>
        <dbReference type="Proteomes" id="UP000228535"/>
    </source>
</evidence>
<feature type="signal peptide" evidence="2">
    <location>
        <begin position="1"/>
        <end position="23"/>
    </location>
</feature>
<evidence type="ECO:0000313" key="4">
    <source>
        <dbReference type="EMBL" id="PJJ53273.1"/>
    </source>
</evidence>
<dbReference type="EMBL" id="PGFA01000003">
    <property type="protein sequence ID" value="PJJ53273.1"/>
    <property type="molecule type" value="Genomic_DNA"/>
</dbReference>
<sequence>MLLTMQKSLLLAAGLLLSGAARAQWGVQLGGHGSTFATAPNMAVRRVTTEAGLGYQASVFYEHAFRPYLSLVPELRLSQQSTKLAVADYSRPGAEFAGDYRLRLIYLSLPVLLRATVGKYYLEAGPQAGYLVALHRTGTGEGAGPSGPQGAPPDASAPGSYQRFDLGAAGGVGVRLGQGLALSLRGYSGFRSLVPRHHPPLGYTGSLRSEQLQISLSYQLKRHD</sequence>
<name>A0A2M9B5P9_9BACT</name>
<keyword evidence="2" id="KW-0732">Signal</keyword>
<comment type="caution">
    <text evidence="4">The sequence shown here is derived from an EMBL/GenBank/DDBJ whole genome shotgun (WGS) entry which is preliminary data.</text>
</comment>
<feature type="region of interest" description="Disordered" evidence="1">
    <location>
        <begin position="140"/>
        <end position="159"/>
    </location>
</feature>
<organism evidence="4 5">
    <name type="scientific">Hymenobacter chitinivorans DSM 11115</name>
    <dbReference type="NCBI Taxonomy" id="1121954"/>
    <lineage>
        <taxon>Bacteria</taxon>
        <taxon>Pseudomonadati</taxon>
        <taxon>Bacteroidota</taxon>
        <taxon>Cytophagia</taxon>
        <taxon>Cytophagales</taxon>
        <taxon>Hymenobacteraceae</taxon>
        <taxon>Hymenobacter</taxon>
    </lineage>
</organism>
<keyword evidence="5" id="KW-1185">Reference proteome</keyword>
<evidence type="ECO:0000256" key="2">
    <source>
        <dbReference type="SAM" id="SignalP"/>
    </source>
</evidence>
<feature type="domain" description="Outer membrane protein beta-barrel" evidence="3">
    <location>
        <begin position="22"/>
        <end position="193"/>
    </location>
</feature>
<feature type="chain" id="PRO_5014689564" evidence="2">
    <location>
        <begin position="24"/>
        <end position="224"/>
    </location>
</feature>
<accession>A0A2M9B5P9</accession>
<dbReference type="Pfam" id="PF13568">
    <property type="entry name" value="OMP_b-brl_2"/>
    <property type="match status" value="1"/>
</dbReference>
<dbReference type="InterPro" id="IPR025665">
    <property type="entry name" value="Beta-barrel_OMP_2"/>
</dbReference>
<feature type="compositionally biased region" description="Low complexity" evidence="1">
    <location>
        <begin position="148"/>
        <end position="159"/>
    </location>
</feature>
<evidence type="ECO:0000256" key="1">
    <source>
        <dbReference type="SAM" id="MobiDB-lite"/>
    </source>
</evidence>
<reference evidence="4 5" key="1">
    <citation type="submission" date="2017-11" db="EMBL/GenBank/DDBJ databases">
        <title>Genomic Encyclopedia of Archaeal and Bacterial Type Strains, Phase II (KMG-II): From Individual Species to Whole Genera.</title>
        <authorList>
            <person name="Goeker M."/>
        </authorList>
    </citation>
    <scope>NUCLEOTIDE SEQUENCE [LARGE SCALE GENOMIC DNA]</scope>
    <source>
        <strain evidence="4 5">DSM 11115</strain>
    </source>
</reference>
<dbReference type="Proteomes" id="UP000228535">
    <property type="component" value="Unassembled WGS sequence"/>
</dbReference>
<protein>
    <submittedName>
        <fullName evidence="4">Outer membrane protein with beta-barrel domain</fullName>
    </submittedName>
</protein>
<dbReference type="AlphaFoldDB" id="A0A2M9B5P9"/>
<gene>
    <name evidence="4" type="ORF">CLV45_3933</name>
</gene>